<dbReference type="PANTHER" id="PTHR30040:SF2">
    <property type="entry name" value="FAD:PROTEIN FMN TRANSFERASE"/>
    <property type="match status" value="1"/>
</dbReference>
<dbReference type="EC" id="2.7.1.180" evidence="2"/>
<keyword evidence="5 11" id="KW-0808">Transferase</keyword>
<organism evidence="11 12">
    <name type="scientific">Tritonibacter aquimaris</name>
    <dbReference type="NCBI Taxonomy" id="2663379"/>
    <lineage>
        <taxon>Bacteria</taxon>
        <taxon>Pseudomonadati</taxon>
        <taxon>Pseudomonadota</taxon>
        <taxon>Alphaproteobacteria</taxon>
        <taxon>Rhodobacterales</taxon>
        <taxon>Paracoccaceae</taxon>
        <taxon>Tritonibacter</taxon>
    </lineage>
</organism>
<protein>
    <recommendedName>
        <fullName evidence="3">FAD:protein FMN transferase</fullName>
        <ecNumber evidence="2">2.7.1.180</ecNumber>
    </recommendedName>
    <alternativeName>
        <fullName evidence="9">Flavin transferase</fullName>
    </alternativeName>
</protein>
<comment type="cofactor">
    <cofactor evidence="1">
        <name>Mg(2+)</name>
        <dbReference type="ChEBI" id="CHEBI:18420"/>
    </cofactor>
</comment>
<dbReference type="GO" id="GO:0016740">
    <property type="term" value="F:transferase activity"/>
    <property type="evidence" value="ECO:0007669"/>
    <property type="project" value="UniProtKB-KW"/>
</dbReference>
<evidence type="ECO:0000256" key="1">
    <source>
        <dbReference type="ARBA" id="ARBA00001946"/>
    </source>
</evidence>
<keyword evidence="4" id="KW-0285">Flavoprotein</keyword>
<evidence type="ECO:0000256" key="3">
    <source>
        <dbReference type="ARBA" id="ARBA00016337"/>
    </source>
</evidence>
<name>A0A844ALV7_9RHOB</name>
<evidence type="ECO:0000256" key="9">
    <source>
        <dbReference type="ARBA" id="ARBA00031306"/>
    </source>
</evidence>
<evidence type="ECO:0000313" key="12">
    <source>
        <dbReference type="Proteomes" id="UP000436694"/>
    </source>
</evidence>
<evidence type="ECO:0000256" key="10">
    <source>
        <dbReference type="ARBA" id="ARBA00048540"/>
    </source>
</evidence>
<dbReference type="AlphaFoldDB" id="A0A844ALV7"/>
<dbReference type="InterPro" id="IPR003374">
    <property type="entry name" value="ApbE-like_sf"/>
</dbReference>
<keyword evidence="8" id="KW-0460">Magnesium</keyword>
<evidence type="ECO:0000256" key="8">
    <source>
        <dbReference type="ARBA" id="ARBA00022842"/>
    </source>
</evidence>
<sequence>MISRRRFLTLSACVIGFPADASPTRWRGFALGADVQISLYAPAHLAQTALNTCKAQLKLIERQFSLYDPNSALSGLNRAGKLAHPHPWMQELLRQCDTIHRATSGAFDPTVQPLWLALSRGQPTQAARHAIGWERVTQSPDQIALDSGQALTLNGIAQGYATDVIKSQLAAVGLQKSLINIGEFAALGGPFHIGVEDPSAGLVTTRKLMNQAIATSSPGALQLDARHSHILSPTGADMNWSTVSVMAHSAALADAASTAFCTMTVEEIKAAKSNLPEINEVIAVDHAGQITTI</sequence>
<comment type="catalytic activity">
    <reaction evidence="10">
        <text>L-threonyl-[protein] + FAD = FMN-L-threonyl-[protein] + AMP + H(+)</text>
        <dbReference type="Rhea" id="RHEA:36847"/>
        <dbReference type="Rhea" id="RHEA-COMP:11060"/>
        <dbReference type="Rhea" id="RHEA-COMP:11061"/>
        <dbReference type="ChEBI" id="CHEBI:15378"/>
        <dbReference type="ChEBI" id="CHEBI:30013"/>
        <dbReference type="ChEBI" id="CHEBI:57692"/>
        <dbReference type="ChEBI" id="CHEBI:74257"/>
        <dbReference type="ChEBI" id="CHEBI:456215"/>
        <dbReference type="EC" id="2.7.1.180"/>
    </reaction>
</comment>
<dbReference type="Pfam" id="PF02424">
    <property type="entry name" value="ApbE"/>
    <property type="match status" value="1"/>
</dbReference>
<keyword evidence="7" id="KW-0274">FAD</keyword>
<keyword evidence="6" id="KW-0479">Metal-binding</keyword>
<evidence type="ECO:0000313" key="11">
    <source>
        <dbReference type="EMBL" id="MQY43190.1"/>
    </source>
</evidence>
<evidence type="ECO:0000256" key="4">
    <source>
        <dbReference type="ARBA" id="ARBA00022630"/>
    </source>
</evidence>
<dbReference type="SUPFAM" id="SSF143631">
    <property type="entry name" value="ApbE-like"/>
    <property type="match status" value="1"/>
</dbReference>
<dbReference type="InterPro" id="IPR024932">
    <property type="entry name" value="ApbE"/>
</dbReference>
<evidence type="ECO:0000256" key="2">
    <source>
        <dbReference type="ARBA" id="ARBA00011955"/>
    </source>
</evidence>
<comment type="caution">
    <text evidence="11">The sequence shown here is derived from an EMBL/GenBank/DDBJ whole genome shotgun (WGS) entry which is preliminary data.</text>
</comment>
<dbReference type="Proteomes" id="UP000436694">
    <property type="component" value="Unassembled WGS sequence"/>
</dbReference>
<dbReference type="Gene3D" id="3.10.520.10">
    <property type="entry name" value="ApbE-like domains"/>
    <property type="match status" value="1"/>
</dbReference>
<reference evidence="11 12" key="1">
    <citation type="submission" date="2019-10" db="EMBL/GenBank/DDBJ databases">
        <title>Epibacterium sp. nov., isolated from seawater.</title>
        <authorList>
            <person name="Zhang X."/>
            <person name="Li N."/>
        </authorList>
    </citation>
    <scope>NUCLEOTIDE SEQUENCE [LARGE SCALE GENOMIC DNA]</scope>
    <source>
        <strain evidence="11 12">SM1969</strain>
    </source>
</reference>
<evidence type="ECO:0000256" key="6">
    <source>
        <dbReference type="ARBA" id="ARBA00022723"/>
    </source>
</evidence>
<evidence type="ECO:0000256" key="7">
    <source>
        <dbReference type="ARBA" id="ARBA00022827"/>
    </source>
</evidence>
<keyword evidence="12" id="KW-1185">Reference proteome</keyword>
<evidence type="ECO:0000256" key="5">
    <source>
        <dbReference type="ARBA" id="ARBA00022679"/>
    </source>
</evidence>
<accession>A0A844ALV7</accession>
<dbReference type="GO" id="GO:0046872">
    <property type="term" value="F:metal ion binding"/>
    <property type="evidence" value="ECO:0007669"/>
    <property type="project" value="UniProtKB-KW"/>
</dbReference>
<gene>
    <name evidence="11" type="ORF">GG681_11110</name>
</gene>
<dbReference type="EMBL" id="WIXK01000005">
    <property type="protein sequence ID" value="MQY43190.1"/>
    <property type="molecule type" value="Genomic_DNA"/>
</dbReference>
<dbReference type="PANTHER" id="PTHR30040">
    <property type="entry name" value="THIAMINE BIOSYNTHESIS LIPOPROTEIN APBE"/>
    <property type="match status" value="1"/>
</dbReference>
<dbReference type="RefSeq" id="WP_153548086.1">
    <property type="nucleotide sequence ID" value="NZ_WIXK01000005.1"/>
</dbReference>
<proteinExistence type="predicted"/>